<gene>
    <name evidence="2" type="ORF">SLAV_00835</name>
    <name evidence="3" type="ORF">SLAV_38555</name>
</gene>
<evidence type="ECO:0000313" key="4">
    <source>
        <dbReference type="Proteomes" id="UP000231791"/>
    </source>
</evidence>
<dbReference type="EMBL" id="CP024985">
    <property type="protein sequence ID" value="ATZ29474.1"/>
    <property type="molecule type" value="Genomic_DNA"/>
</dbReference>
<dbReference type="InterPro" id="IPR038717">
    <property type="entry name" value="Tc1-like_DDE_dom"/>
</dbReference>
<name>A0A2K8P5S1_STRLA</name>
<dbReference type="GO" id="GO:0003676">
    <property type="term" value="F:nucleic acid binding"/>
    <property type="evidence" value="ECO:0007669"/>
    <property type="project" value="InterPro"/>
</dbReference>
<dbReference type="KEGG" id="slx:SLAV_00835"/>
<dbReference type="OrthoDB" id="341531at2"/>
<reference evidence="2 4" key="1">
    <citation type="submission" date="2017-11" db="EMBL/GenBank/DDBJ databases">
        <title>Complete genome sequence of Streptomyces lavendulae subsp. lavendulae CCM 3239 (formerly 'Streptomyces aureofaciens CCM 3239'), the producer of the angucycline-type antibiotic auricin.</title>
        <authorList>
            <person name="Busche T."/>
            <person name="Novakova R."/>
            <person name="Al'Dilaimi A."/>
            <person name="Homerova D."/>
            <person name="Feckova L."/>
            <person name="Rezuchova B."/>
            <person name="Mingyar E."/>
            <person name="Csolleiova D."/>
            <person name="Bekeova C."/>
            <person name="Winkler A."/>
            <person name="Sevcikova B."/>
            <person name="Kalinowski J."/>
            <person name="Kormanec J."/>
            <person name="Ruckert C."/>
        </authorList>
    </citation>
    <scope>NUCLEOTIDE SEQUENCE [LARGE SCALE GENOMIC DNA]</scope>
    <source>
        <strain evidence="2 4">CCM 3239</strain>
    </source>
</reference>
<protein>
    <recommendedName>
        <fullName evidence="1">Tc1-like transposase DDE domain-containing protein</fullName>
    </recommendedName>
</protein>
<accession>A0A2K8P5S1</accession>
<evidence type="ECO:0000259" key="1">
    <source>
        <dbReference type="Pfam" id="PF13358"/>
    </source>
</evidence>
<feature type="domain" description="Tc1-like transposase DDE" evidence="1">
    <location>
        <begin position="10"/>
        <end position="165"/>
    </location>
</feature>
<dbReference type="EMBL" id="CP024985">
    <property type="protein sequence ID" value="ATZ22097.1"/>
    <property type="molecule type" value="Genomic_DNA"/>
</dbReference>
<evidence type="ECO:0000313" key="2">
    <source>
        <dbReference type="EMBL" id="ATZ22097.1"/>
    </source>
</evidence>
<sequence>MTAAALGAWIVFEDEAGFSMTPPSRGTWARRALTPTIRMRGWTRCRVTLAGLCCYKPGERSRLFYKLHVHNRRPAKGERRSYDWRDFRWLLVYAHGRLGAPIILIWDNLNTHRTKGMREFIEVTDWLTVYHLPAYTPDLNPVEGIWSVLRRTAHANTVFATPEDLVRALRTGLKKIQYRSHIVDGCLAATGLRP</sequence>
<dbReference type="InterPro" id="IPR036397">
    <property type="entry name" value="RNaseH_sf"/>
</dbReference>
<proteinExistence type="predicted"/>
<evidence type="ECO:0000313" key="3">
    <source>
        <dbReference type="EMBL" id="ATZ29474.1"/>
    </source>
</evidence>
<organism evidence="2 4">
    <name type="scientific">Streptomyces lavendulae subsp. lavendulae</name>
    <dbReference type="NCBI Taxonomy" id="58340"/>
    <lineage>
        <taxon>Bacteria</taxon>
        <taxon>Bacillati</taxon>
        <taxon>Actinomycetota</taxon>
        <taxon>Actinomycetes</taxon>
        <taxon>Kitasatosporales</taxon>
        <taxon>Streptomycetaceae</taxon>
        <taxon>Streptomyces</taxon>
    </lineage>
</organism>
<dbReference type="Gene3D" id="3.30.420.10">
    <property type="entry name" value="Ribonuclease H-like superfamily/Ribonuclease H"/>
    <property type="match status" value="1"/>
</dbReference>
<dbReference type="KEGG" id="slx:SLAV_38555"/>
<keyword evidence="4" id="KW-1185">Reference proteome</keyword>
<dbReference type="AlphaFoldDB" id="A0A2K8P5S1"/>
<dbReference type="Pfam" id="PF13358">
    <property type="entry name" value="DDE_3"/>
    <property type="match status" value="1"/>
</dbReference>
<dbReference type="Proteomes" id="UP000231791">
    <property type="component" value="Chromosome"/>
</dbReference>